<proteinExistence type="predicted"/>
<keyword evidence="2" id="KW-1185">Reference proteome</keyword>
<protein>
    <recommendedName>
        <fullName evidence="3">Outer membrane protein beta-barrel domain-containing protein</fullName>
    </recommendedName>
</protein>
<dbReference type="RefSeq" id="WP_290249730.1">
    <property type="nucleotide sequence ID" value="NZ_JAUFQT010000002.1"/>
</dbReference>
<organism evidence="1 2">
    <name type="scientific">Echinicola jeungdonensis</name>
    <dbReference type="NCBI Taxonomy" id="709343"/>
    <lineage>
        <taxon>Bacteria</taxon>
        <taxon>Pseudomonadati</taxon>
        <taxon>Bacteroidota</taxon>
        <taxon>Cytophagia</taxon>
        <taxon>Cytophagales</taxon>
        <taxon>Cyclobacteriaceae</taxon>
        <taxon>Echinicola</taxon>
    </lineage>
</organism>
<dbReference type="EMBL" id="JBHMEW010000005">
    <property type="protein sequence ID" value="MFB9210245.1"/>
    <property type="molecule type" value="Genomic_DNA"/>
</dbReference>
<gene>
    <name evidence="1" type="ORF">ACFFUR_00360</name>
</gene>
<evidence type="ECO:0000313" key="1">
    <source>
        <dbReference type="EMBL" id="MFB9210245.1"/>
    </source>
</evidence>
<name>A0ABV5J237_9BACT</name>
<dbReference type="Proteomes" id="UP001589654">
    <property type="component" value="Unassembled WGS sequence"/>
</dbReference>
<evidence type="ECO:0008006" key="3">
    <source>
        <dbReference type="Google" id="ProtNLM"/>
    </source>
</evidence>
<evidence type="ECO:0000313" key="2">
    <source>
        <dbReference type="Proteomes" id="UP001589654"/>
    </source>
</evidence>
<sequence length="193" mass="21219">MKKYLWSLIVMALVLGMGKLNAQEKEEKSELLMKDGVGVLNMTVGLGNALYGGYGSWYSVAVPPLAVSYEIGIMEDVFDENGSIGVGGYLGYASYKYRYNNGFISDYRISNFIIGPRGAFHYQFVEDFDTYIGVFLGANISSNNFGTITTRTPGGVLFETFLGGRYYFQENMAALGEIGFGIAYLNLGLAIRL</sequence>
<accession>A0ABV5J237</accession>
<reference evidence="1 2" key="1">
    <citation type="submission" date="2024-09" db="EMBL/GenBank/DDBJ databases">
        <authorList>
            <person name="Sun Q."/>
            <person name="Mori K."/>
        </authorList>
    </citation>
    <scope>NUCLEOTIDE SEQUENCE [LARGE SCALE GENOMIC DNA]</scope>
    <source>
        <strain evidence="1 2">CECT 7682</strain>
    </source>
</reference>
<comment type="caution">
    <text evidence="1">The sequence shown here is derived from an EMBL/GenBank/DDBJ whole genome shotgun (WGS) entry which is preliminary data.</text>
</comment>